<evidence type="ECO:0000256" key="8">
    <source>
        <dbReference type="ARBA" id="ARBA00023170"/>
    </source>
</evidence>
<dbReference type="InterPro" id="IPR013106">
    <property type="entry name" value="Ig_V-set"/>
</dbReference>
<comment type="caution">
    <text evidence="12">The sequence shown here is derived from an EMBL/GenBank/DDBJ whole genome shotgun (WGS) entry which is preliminary data.</text>
</comment>
<dbReference type="PANTHER" id="PTHR25466:SF14">
    <property type="entry name" value="BUTYROPHILIN SUBFAMILY 2 MEMBER A2-LIKE-RELATED"/>
    <property type="match status" value="1"/>
</dbReference>
<keyword evidence="10" id="KW-0393">Immunoglobulin domain</keyword>
<sequence>MFKYETLPVLESSQADRSYRVTEKEQILHLCRFFPVTAKHCCASTLGLLEFLQLDMEHLRFLILLLFLETVASDSVTTFENATVGDDVVLQCDVPEGTVIVLEWKKSEEILLFYRDGKITPRYQDEQFKGRVQLQSPGLENGKLGVILQRVTLQDSGIYTCEAFVQVGSTKQDFTQSIQLSVSEQSSEDKTPVKQALKSLNIDNNNINIRAEPVMQVNEKQETRHENAAPDFTPVTVGLPVSHFKQNWQTWQCCRAKSERAWIKRESERKRRRERESKDPHFEVKVKVNPLTAHYDISKKAVNSAVPGGLKGQSLEG</sequence>
<keyword evidence="3" id="KW-0812">Transmembrane</keyword>
<dbReference type="InterPro" id="IPR007110">
    <property type="entry name" value="Ig-like_dom"/>
</dbReference>
<dbReference type="InterPro" id="IPR036179">
    <property type="entry name" value="Ig-like_dom_sf"/>
</dbReference>
<dbReference type="GO" id="GO:0007166">
    <property type="term" value="P:cell surface receptor signaling pathway"/>
    <property type="evidence" value="ECO:0007669"/>
    <property type="project" value="TreeGrafter"/>
</dbReference>
<name>A0AAW0NVH9_9GOBI</name>
<evidence type="ECO:0000256" key="4">
    <source>
        <dbReference type="ARBA" id="ARBA00022729"/>
    </source>
</evidence>
<dbReference type="SMART" id="SM00409">
    <property type="entry name" value="IG"/>
    <property type="match status" value="1"/>
</dbReference>
<organism evidence="12 13">
    <name type="scientific">Mugilogobius chulae</name>
    <name type="common">yellowstripe goby</name>
    <dbReference type="NCBI Taxonomy" id="88201"/>
    <lineage>
        <taxon>Eukaryota</taxon>
        <taxon>Metazoa</taxon>
        <taxon>Chordata</taxon>
        <taxon>Craniata</taxon>
        <taxon>Vertebrata</taxon>
        <taxon>Euteleostomi</taxon>
        <taxon>Actinopterygii</taxon>
        <taxon>Neopterygii</taxon>
        <taxon>Teleostei</taxon>
        <taxon>Neoteleostei</taxon>
        <taxon>Acanthomorphata</taxon>
        <taxon>Gobiaria</taxon>
        <taxon>Gobiiformes</taxon>
        <taxon>Gobioidei</taxon>
        <taxon>Gobiidae</taxon>
        <taxon>Gobionellinae</taxon>
        <taxon>Mugilogobius</taxon>
    </lineage>
</organism>
<dbReference type="AlphaFoldDB" id="A0AAW0NVH9"/>
<keyword evidence="4" id="KW-0732">Signal</keyword>
<reference evidence="13" key="1">
    <citation type="submission" date="2024-04" db="EMBL/GenBank/DDBJ databases">
        <title>Salinicola lusitanus LLJ914,a marine bacterium isolated from the Okinawa Trough.</title>
        <authorList>
            <person name="Li J."/>
        </authorList>
    </citation>
    <scope>NUCLEOTIDE SEQUENCE [LARGE SCALE GENOMIC DNA]</scope>
</reference>
<keyword evidence="6" id="KW-0472">Membrane</keyword>
<evidence type="ECO:0000256" key="9">
    <source>
        <dbReference type="ARBA" id="ARBA00023180"/>
    </source>
</evidence>
<dbReference type="GO" id="GO:0042130">
    <property type="term" value="P:negative regulation of T cell proliferation"/>
    <property type="evidence" value="ECO:0007669"/>
    <property type="project" value="TreeGrafter"/>
</dbReference>
<dbReference type="InterPro" id="IPR003598">
    <property type="entry name" value="Ig_sub2"/>
</dbReference>
<protein>
    <recommendedName>
        <fullName evidence="11">Ig-like domain-containing protein</fullName>
    </recommendedName>
</protein>
<dbReference type="Gene3D" id="2.60.40.10">
    <property type="entry name" value="Immunoglobulins"/>
    <property type="match status" value="1"/>
</dbReference>
<feature type="domain" description="Ig-like" evidence="11">
    <location>
        <begin position="85"/>
        <end position="179"/>
    </location>
</feature>
<dbReference type="GO" id="GO:0031295">
    <property type="term" value="P:T cell costimulation"/>
    <property type="evidence" value="ECO:0007669"/>
    <property type="project" value="TreeGrafter"/>
</dbReference>
<dbReference type="EMBL" id="JBBPFD010000010">
    <property type="protein sequence ID" value="KAK7910096.1"/>
    <property type="molecule type" value="Genomic_DNA"/>
</dbReference>
<dbReference type="InterPro" id="IPR003599">
    <property type="entry name" value="Ig_sub"/>
</dbReference>
<evidence type="ECO:0000313" key="12">
    <source>
        <dbReference type="EMBL" id="KAK7910096.1"/>
    </source>
</evidence>
<dbReference type="Pfam" id="PF07686">
    <property type="entry name" value="V-set"/>
    <property type="match status" value="1"/>
</dbReference>
<keyword evidence="7" id="KW-1015">Disulfide bond</keyword>
<dbReference type="InterPro" id="IPR051713">
    <property type="entry name" value="T-cell_Activation_Regulation"/>
</dbReference>
<comment type="subcellular location">
    <subcellularLocation>
        <location evidence="1">Cell membrane</location>
        <topology evidence="1">Single-pass type I membrane protein</topology>
    </subcellularLocation>
</comment>
<dbReference type="SMART" id="SM00408">
    <property type="entry name" value="IGc2"/>
    <property type="match status" value="1"/>
</dbReference>
<dbReference type="InterPro" id="IPR013783">
    <property type="entry name" value="Ig-like_fold"/>
</dbReference>
<keyword evidence="5" id="KW-1133">Transmembrane helix</keyword>
<dbReference type="GO" id="GO:0006955">
    <property type="term" value="P:immune response"/>
    <property type="evidence" value="ECO:0007669"/>
    <property type="project" value="TreeGrafter"/>
</dbReference>
<dbReference type="Proteomes" id="UP001460270">
    <property type="component" value="Unassembled WGS sequence"/>
</dbReference>
<dbReference type="GO" id="GO:0042102">
    <property type="term" value="P:positive regulation of T cell proliferation"/>
    <property type="evidence" value="ECO:0007669"/>
    <property type="project" value="TreeGrafter"/>
</dbReference>
<proteinExistence type="predicted"/>
<gene>
    <name evidence="12" type="ORF">WMY93_014780</name>
</gene>
<dbReference type="GO" id="GO:0009897">
    <property type="term" value="C:external side of plasma membrane"/>
    <property type="evidence" value="ECO:0007669"/>
    <property type="project" value="TreeGrafter"/>
</dbReference>
<dbReference type="PANTHER" id="PTHR25466">
    <property type="entry name" value="T-LYMPHOCYTE ACTIVATION ANTIGEN"/>
    <property type="match status" value="1"/>
</dbReference>
<evidence type="ECO:0000256" key="5">
    <source>
        <dbReference type="ARBA" id="ARBA00022989"/>
    </source>
</evidence>
<dbReference type="GO" id="GO:0071222">
    <property type="term" value="P:cellular response to lipopolysaccharide"/>
    <property type="evidence" value="ECO:0007669"/>
    <property type="project" value="TreeGrafter"/>
</dbReference>
<evidence type="ECO:0000256" key="1">
    <source>
        <dbReference type="ARBA" id="ARBA00004251"/>
    </source>
</evidence>
<evidence type="ECO:0000256" key="2">
    <source>
        <dbReference type="ARBA" id="ARBA00022475"/>
    </source>
</evidence>
<dbReference type="PROSITE" id="PS50835">
    <property type="entry name" value="IG_LIKE"/>
    <property type="match status" value="1"/>
</dbReference>
<dbReference type="SUPFAM" id="SSF48726">
    <property type="entry name" value="Immunoglobulin"/>
    <property type="match status" value="1"/>
</dbReference>
<keyword evidence="8" id="KW-0675">Receptor</keyword>
<evidence type="ECO:0000259" key="11">
    <source>
        <dbReference type="PROSITE" id="PS50835"/>
    </source>
</evidence>
<evidence type="ECO:0000256" key="6">
    <source>
        <dbReference type="ARBA" id="ARBA00023136"/>
    </source>
</evidence>
<accession>A0AAW0NVH9</accession>
<keyword evidence="9" id="KW-0325">Glycoprotein</keyword>
<keyword evidence="2" id="KW-1003">Cell membrane</keyword>
<evidence type="ECO:0000256" key="10">
    <source>
        <dbReference type="ARBA" id="ARBA00023319"/>
    </source>
</evidence>
<evidence type="ECO:0000256" key="7">
    <source>
        <dbReference type="ARBA" id="ARBA00023157"/>
    </source>
</evidence>
<evidence type="ECO:0000313" key="13">
    <source>
        <dbReference type="Proteomes" id="UP001460270"/>
    </source>
</evidence>
<evidence type="ECO:0000256" key="3">
    <source>
        <dbReference type="ARBA" id="ARBA00022692"/>
    </source>
</evidence>
<keyword evidence="13" id="KW-1185">Reference proteome</keyword>